<dbReference type="Gene3D" id="3.30.470.20">
    <property type="entry name" value="ATP-grasp fold, B domain"/>
    <property type="match status" value="1"/>
</dbReference>
<dbReference type="PROSITE" id="PS50975">
    <property type="entry name" value="ATP_GRASP"/>
    <property type="match status" value="1"/>
</dbReference>
<accession>A0A1V4CXS3</accession>
<keyword evidence="2 4" id="KW-0547">Nucleotide-binding</keyword>
<comment type="caution">
    <text evidence="6">The sequence shown here is derived from an EMBL/GenBank/DDBJ whole genome shotgun (WGS) entry which is preliminary data.</text>
</comment>
<evidence type="ECO:0000313" key="6">
    <source>
        <dbReference type="EMBL" id="OPF73157.1"/>
    </source>
</evidence>
<dbReference type="PANTHER" id="PTHR43585">
    <property type="entry name" value="FUMIPYRROLE BIOSYNTHESIS PROTEIN C"/>
    <property type="match status" value="1"/>
</dbReference>
<dbReference type="Pfam" id="PF13535">
    <property type="entry name" value="ATP-grasp_4"/>
    <property type="match status" value="1"/>
</dbReference>
<dbReference type="Proteomes" id="UP000033615">
    <property type="component" value="Unassembled WGS sequence"/>
</dbReference>
<reference evidence="6" key="1">
    <citation type="submission" date="2016-12" db="EMBL/GenBank/DDBJ databases">
        <title>Genome sequence of Streptomyces antioxidans MUSC 164.</title>
        <authorList>
            <person name="Lee L.-H."/>
            <person name="Ser H.-L."/>
        </authorList>
    </citation>
    <scope>NUCLEOTIDE SEQUENCE [LARGE SCALE GENOMIC DNA]</scope>
    <source>
        <strain evidence="6">MUSC 164</strain>
    </source>
</reference>
<dbReference type="GO" id="GO:0005524">
    <property type="term" value="F:ATP binding"/>
    <property type="evidence" value="ECO:0007669"/>
    <property type="project" value="UniProtKB-UniRule"/>
</dbReference>
<keyword evidence="3 4" id="KW-0067">ATP-binding</keyword>
<proteinExistence type="predicted"/>
<keyword evidence="1" id="KW-0436">Ligase</keyword>
<name>A0A1V4CXS3_9ACTN</name>
<dbReference type="GO" id="GO:0046872">
    <property type="term" value="F:metal ion binding"/>
    <property type="evidence" value="ECO:0007669"/>
    <property type="project" value="InterPro"/>
</dbReference>
<dbReference type="GO" id="GO:0016874">
    <property type="term" value="F:ligase activity"/>
    <property type="evidence" value="ECO:0007669"/>
    <property type="project" value="UniProtKB-KW"/>
</dbReference>
<organism evidence="6 7">
    <name type="scientific">Streptomyces antioxidans</name>
    <dbReference type="NCBI Taxonomy" id="1507734"/>
    <lineage>
        <taxon>Bacteria</taxon>
        <taxon>Bacillati</taxon>
        <taxon>Actinomycetota</taxon>
        <taxon>Actinomycetes</taxon>
        <taxon>Kitasatosporales</taxon>
        <taxon>Streptomycetaceae</taxon>
        <taxon>Streptomyces</taxon>
    </lineage>
</organism>
<evidence type="ECO:0000313" key="7">
    <source>
        <dbReference type="Proteomes" id="UP000033615"/>
    </source>
</evidence>
<evidence type="ECO:0000256" key="3">
    <source>
        <dbReference type="ARBA" id="ARBA00022840"/>
    </source>
</evidence>
<dbReference type="AlphaFoldDB" id="A0A1V4CXS3"/>
<evidence type="ECO:0000259" key="5">
    <source>
        <dbReference type="PROSITE" id="PS50975"/>
    </source>
</evidence>
<dbReference type="SUPFAM" id="SSF56059">
    <property type="entry name" value="Glutathione synthetase ATP-binding domain-like"/>
    <property type="match status" value="1"/>
</dbReference>
<protein>
    <recommendedName>
        <fullName evidence="5">ATP-grasp domain-containing protein</fullName>
    </recommendedName>
</protein>
<gene>
    <name evidence="6" type="ORF">VT50_0228835</name>
</gene>
<dbReference type="PANTHER" id="PTHR43585:SF2">
    <property type="entry name" value="ATP-GRASP ENZYME FSQD"/>
    <property type="match status" value="1"/>
</dbReference>
<keyword evidence="7" id="KW-1185">Reference proteome</keyword>
<evidence type="ECO:0000256" key="2">
    <source>
        <dbReference type="ARBA" id="ARBA00022741"/>
    </source>
</evidence>
<evidence type="ECO:0000256" key="4">
    <source>
        <dbReference type="PROSITE-ProRule" id="PRU00409"/>
    </source>
</evidence>
<feature type="domain" description="ATP-grasp" evidence="5">
    <location>
        <begin position="68"/>
        <end position="270"/>
    </location>
</feature>
<evidence type="ECO:0000256" key="1">
    <source>
        <dbReference type="ARBA" id="ARBA00022598"/>
    </source>
</evidence>
<sequence>MSEFGILCDVRGLDFDEAVLRLRDLRPAGIMTFTDYQLGFTARLAAALGLPFHTLETVEALTRKYVQRRLLNSCGASHVATRLIQDESSLRSAFAELGCPGVLKPDMGTGSRSTYRIVDAGDVEEFSARNFAGDAKSESPEQFVLETEIPCAVPDGPWGDYVSVESLILGDRIEHLGICGKFPLSKPYRETGSCFPAALSPTDVAAITDLVTRAIRALGVRHGICHTEVKFSATGLQIIEVNGRLGGRVNELVRQTGGPSVIEIAARLALSDSSAFTMAREWAPQGVSFLYAKVPPFEATRLLDIRGVDDLHDMTGISRAIAQQEPGAAIDWRRGRLEHAYICFGAAGSHEGVLRLVSEIEETVSVTYEVVRSDAVGPEICEK</sequence>
<dbReference type="EMBL" id="LAKD02000095">
    <property type="protein sequence ID" value="OPF73157.1"/>
    <property type="molecule type" value="Genomic_DNA"/>
</dbReference>
<dbReference type="InterPro" id="IPR052032">
    <property type="entry name" value="ATP-dep_AA_Ligase"/>
</dbReference>
<dbReference type="InterPro" id="IPR011761">
    <property type="entry name" value="ATP-grasp"/>
</dbReference>